<dbReference type="AlphaFoldDB" id="A0A8C6NWX6"/>
<reference evidence="11" key="2">
    <citation type="submission" date="2025-08" db="UniProtKB">
        <authorList>
            <consortium name="Ensembl"/>
        </authorList>
    </citation>
    <scope>IDENTIFICATION</scope>
</reference>
<comment type="similarity">
    <text evidence="2">Belongs to the bacterial ribosomal protein bS18 family. Mitochondrion-specific ribosomal protein mS40 subfamily.</text>
</comment>
<evidence type="ECO:0000256" key="8">
    <source>
        <dbReference type="ARBA" id="ARBA00032055"/>
    </source>
</evidence>
<dbReference type="GO" id="GO:0005763">
    <property type="term" value="C:mitochondrial small ribosomal subunit"/>
    <property type="evidence" value="ECO:0007669"/>
    <property type="project" value="UniProtKB-ARBA"/>
</dbReference>
<evidence type="ECO:0000256" key="10">
    <source>
        <dbReference type="ARBA" id="ARBA00035515"/>
    </source>
</evidence>
<reference evidence="11" key="3">
    <citation type="submission" date="2025-09" db="UniProtKB">
        <authorList>
            <consortium name="Ensembl"/>
        </authorList>
    </citation>
    <scope>IDENTIFICATION</scope>
</reference>
<dbReference type="InterPro" id="IPR001648">
    <property type="entry name" value="Ribosomal_bS18"/>
</dbReference>
<organism evidence="11 12">
    <name type="scientific">Nothobranchius furzeri</name>
    <name type="common">Turquoise killifish</name>
    <dbReference type="NCBI Taxonomy" id="105023"/>
    <lineage>
        <taxon>Eukaryota</taxon>
        <taxon>Metazoa</taxon>
        <taxon>Chordata</taxon>
        <taxon>Craniata</taxon>
        <taxon>Vertebrata</taxon>
        <taxon>Euteleostomi</taxon>
        <taxon>Actinopterygii</taxon>
        <taxon>Neopterygii</taxon>
        <taxon>Teleostei</taxon>
        <taxon>Neoteleostei</taxon>
        <taxon>Acanthomorphata</taxon>
        <taxon>Ovalentaria</taxon>
        <taxon>Atherinomorphae</taxon>
        <taxon>Cyprinodontiformes</taxon>
        <taxon>Nothobranchiidae</taxon>
        <taxon>Nothobranchius</taxon>
    </lineage>
</organism>
<evidence type="ECO:0000256" key="6">
    <source>
        <dbReference type="ARBA" id="ARBA00023128"/>
    </source>
</evidence>
<dbReference type="Pfam" id="PF01084">
    <property type="entry name" value="Ribosomal_S18"/>
    <property type="match status" value="1"/>
</dbReference>
<keyword evidence="7" id="KW-0687">Ribonucleoprotein</keyword>
<evidence type="ECO:0000313" key="11">
    <source>
        <dbReference type="Ensembl" id="ENSNFUP00015031199.1"/>
    </source>
</evidence>
<evidence type="ECO:0000256" key="1">
    <source>
        <dbReference type="ARBA" id="ARBA00004173"/>
    </source>
</evidence>
<name>A0A8C6NWX6_NOTFU</name>
<evidence type="ECO:0000256" key="7">
    <source>
        <dbReference type="ARBA" id="ARBA00023274"/>
    </source>
</evidence>
<evidence type="ECO:0000256" key="3">
    <source>
        <dbReference type="ARBA" id="ARBA00022553"/>
    </source>
</evidence>
<dbReference type="PANTHER" id="PTHR13329">
    <property type="entry name" value="MITOCHONDRIAL RIBOSOMAL PROTEIN S18B"/>
    <property type="match status" value="1"/>
</dbReference>
<evidence type="ECO:0000256" key="5">
    <source>
        <dbReference type="ARBA" id="ARBA00022980"/>
    </source>
</evidence>
<accession>A0A8C6NWX6</accession>
<evidence type="ECO:0000256" key="2">
    <source>
        <dbReference type="ARBA" id="ARBA00006136"/>
    </source>
</evidence>
<keyword evidence="6" id="KW-0496">Mitochondrion</keyword>
<reference evidence="11" key="1">
    <citation type="submission" date="2014-08" db="EMBL/GenBank/DDBJ databases">
        <authorList>
            <person name="Senf B."/>
            <person name="Petzold A."/>
            <person name="Downie B.R."/>
            <person name="Koch P."/>
            <person name="Platzer M."/>
        </authorList>
    </citation>
    <scope>NUCLEOTIDE SEQUENCE [LARGE SCALE GENOMIC DNA]</scope>
    <source>
        <strain evidence="11">GRZ</strain>
    </source>
</reference>
<dbReference type="InterPro" id="IPR040054">
    <property type="entry name" value="MRPS18B"/>
</dbReference>
<evidence type="ECO:0000313" key="12">
    <source>
        <dbReference type="Proteomes" id="UP000694548"/>
    </source>
</evidence>
<protein>
    <recommendedName>
        <fullName evidence="9">Small ribosomal subunit protein mS40</fullName>
    </recommendedName>
    <alternativeName>
        <fullName evidence="8">28S ribosomal protein S18-2, mitochondrial</fullName>
    </alternativeName>
    <alternativeName>
        <fullName evidence="10">28S ribosomal protein S18b, mitochondrial</fullName>
    </alternativeName>
</protein>
<dbReference type="PANTHER" id="PTHR13329:SF2">
    <property type="entry name" value="SMALL RIBOSOMAL SUBUNIT PROTEIN MS40"/>
    <property type="match status" value="1"/>
</dbReference>
<comment type="subcellular location">
    <subcellularLocation>
        <location evidence="1">Mitochondrion</location>
    </subcellularLocation>
</comment>
<dbReference type="InterPro" id="IPR036870">
    <property type="entry name" value="Ribosomal_bS18_sf"/>
</dbReference>
<evidence type="ECO:0000256" key="9">
    <source>
        <dbReference type="ARBA" id="ARBA00035130"/>
    </source>
</evidence>
<dbReference type="Proteomes" id="UP000694548">
    <property type="component" value="Chromosome sgr09"/>
</dbReference>
<dbReference type="GeneTree" id="ENSGT00390000010554"/>
<dbReference type="FunFam" id="4.10.640.10:FF:000008">
    <property type="entry name" value="28S ribosomal protein S18b, mitochondrial"/>
    <property type="match status" value="1"/>
</dbReference>
<proteinExistence type="inferred from homology"/>
<keyword evidence="5" id="KW-0689">Ribosomal protein</keyword>
<dbReference type="SUPFAM" id="SSF46911">
    <property type="entry name" value="Ribosomal protein S18"/>
    <property type="match status" value="1"/>
</dbReference>
<dbReference type="GO" id="GO:0003735">
    <property type="term" value="F:structural constituent of ribosome"/>
    <property type="evidence" value="ECO:0007669"/>
    <property type="project" value="InterPro"/>
</dbReference>
<gene>
    <name evidence="11" type="primary">mrps18b</name>
</gene>
<keyword evidence="4" id="KW-0809">Transit peptide</keyword>
<dbReference type="Gene3D" id="4.10.640.10">
    <property type="entry name" value="Ribosomal protein S18"/>
    <property type="match status" value="1"/>
</dbReference>
<sequence>MAASVHVVAKMFWRVLPAVSHQIRQHQSCLPKQFLKTRLAPVLFAHPRQFLCEAASQKTEILSQYKDRPWDYLDSEEYVDRYGDQPVWNGYRRNHKGGIPPQKTRKTCIRGDKICGNPCPICRDANIIIHHQNVKLLQQFISPHTGIVYDPTRTGVCRKQQKKLNEAIDTARNHGLLQFQIPHVEFSGETYSNTHDAVGSTPPPPSGETWYWWYGNIEPDPSKVAQVMKLSRFTHGGGVTSAGRSGVVRNRVPLKYSVPPCREIALLAIFTTFVINFYGKMM</sequence>
<keyword evidence="12" id="KW-1185">Reference proteome</keyword>
<dbReference type="GO" id="GO:0032543">
    <property type="term" value="P:mitochondrial translation"/>
    <property type="evidence" value="ECO:0007669"/>
    <property type="project" value="InterPro"/>
</dbReference>
<keyword evidence="3" id="KW-0597">Phosphoprotein</keyword>
<dbReference type="Ensembl" id="ENSNFUT00015032604.1">
    <property type="protein sequence ID" value="ENSNFUP00015031199.1"/>
    <property type="gene ID" value="ENSNFUG00015015222.1"/>
</dbReference>
<evidence type="ECO:0000256" key="4">
    <source>
        <dbReference type="ARBA" id="ARBA00022946"/>
    </source>
</evidence>